<evidence type="ECO:0000313" key="2">
    <source>
        <dbReference type="EMBL" id="SOC53001.1"/>
    </source>
</evidence>
<gene>
    <name evidence="2" type="ORF">SAMN05660748_4286</name>
</gene>
<dbReference type="GO" id="GO:0008168">
    <property type="term" value="F:methyltransferase activity"/>
    <property type="evidence" value="ECO:0007669"/>
    <property type="project" value="UniProtKB-KW"/>
</dbReference>
<reference evidence="3" key="1">
    <citation type="submission" date="2017-08" db="EMBL/GenBank/DDBJ databases">
        <authorList>
            <person name="Varghese N."/>
            <person name="Submissions S."/>
        </authorList>
    </citation>
    <scope>NUCLEOTIDE SEQUENCE [LARGE SCALE GENOMIC DNA]</scope>
    <source>
        <strain evidence="3">DSM 4725</strain>
    </source>
</reference>
<sequence length="198" mass="21448">MIEGSDMEAAEWDRRYAEARQWSVEPNRTAAEVTAGLPPGRALDVAAGEGRMALWLAGGGWDVETIDFSAVGLGRGQENAPPGARVTWRVEDVLTADLGSAEFDLVLVLYLHLPRPELVDVLARSAGAVLPGGHLLVLGHDRENLIRGTGGPQDPDVLYDPELLGTAVRGWRTERLERMDRDTDSGTAVDTLLFAQRP</sequence>
<evidence type="ECO:0000313" key="3">
    <source>
        <dbReference type="Proteomes" id="UP000219435"/>
    </source>
</evidence>
<keyword evidence="3" id="KW-1185">Reference proteome</keyword>
<dbReference type="InterPro" id="IPR041698">
    <property type="entry name" value="Methyltransf_25"/>
</dbReference>
<dbReference type="InterPro" id="IPR029063">
    <property type="entry name" value="SAM-dependent_MTases_sf"/>
</dbReference>
<dbReference type="CDD" id="cd02440">
    <property type="entry name" value="AdoMet_MTases"/>
    <property type="match status" value="1"/>
</dbReference>
<organism evidence="2 3">
    <name type="scientific">Blastococcus aggregatus</name>
    <dbReference type="NCBI Taxonomy" id="38502"/>
    <lineage>
        <taxon>Bacteria</taxon>
        <taxon>Bacillati</taxon>
        <taxon>Actinomycetota</taxon>
        <taxon>Actinomycetes</taxon>
        <taxon>Geodermatophilales</taxon>
        <taxon>Geodermatophilaceae</taxon>
        <taxon>Blastococcus</taxon>
    </lineage>
</organism>
<dbReference type="AlphaFoldDB" id="A0A285VKB0"/>
<evidence type="ECO:0000259" key="1">
    <source>
        <dbReference type="Pfam" id="PF13649"/>
    </source>
</evidence>
<dbReference type="GO" id="GO:0032259">
    <property type="term" value="P:methylation"/>
    <property type="evidence" value="ECO:0007669"/>
    <property type="project" value="UniProtKB-KW"/>
</dbReference>
<dbReference type="Pfam" id="PF13649">
    <property type="entry name" value="Methyltransf_25"/>
    <property type="match status" value="1"/>
</dbReference>
<dbReference type="Gene3D" id="3.40.50.150">
    <property type="entry name" value="Vaccinia Virus protein VP39"/>
    <property type="match status" value="1"/>
</dbReference>
<name>A0A285VKB0_9ACTN</name>
<proteinExistence type="predicted"/>
<protein>
    <submittedName>
        <fullName evidence="2">Methyltransferase domain-containing protein</fullName>
    </submittedName>
</protein>
<dbReference type="SUPFAM" id="SSF53335">
    <property type="entry name" value="S-adenosyl-L-methionine-dependent methyltransferases"/>
    <property type="match status" value="1"/>
</dbReference>
<keyword evidence="2" id="KW-0489">Methyltransferase</keyword>
<dbReference type="Proteomes" id="UP000219435">
    <property type="component" value="Unassembled WGS sequence"/>
</dbReference>
<feature type="domain" description="Methyltransferase" evidence="1">
    <location>
        <begin position="43"/>
        <end position="133"/>
    </location>
</feature>
<dbReference type="EMBL" id="OBQI01000007">
    <property type="protein sequence ID" value="SOC53001.1"/>
    <property type="molecule type" value="Genomic_DNA"/>
</dbReference>
<accession>A0A285VKB0</accession>
<keyword evidence="2" id="KW-0808">Transferase</keyword>